<evidence type="ECO:0000256" key="2">
    <source>
        <dbReference type="SAM" id="Phobius"/>
    </source>
</evidence>
<sequence>MVEPGSEKPRLQLLKAVRGVILILILMNLSLFALGVCVATAQMQSKYPTEVGYAIFLAATALVRVIWLIVNGFIQAMTASVMSTKKPPTDCLEAKIDPEAIEIDQRKQRWYMLWFWWNRLGTLVLISQVLVAWLMIRSRDHKQHISMAGNSDQRLQNLLSVLPLANVVVIIFSWFTGSDVISWCSLYKTNDAWRAHYNEAFRCRIREALFCLGRRRYLEQEQNEEVSAVAKLLGGMVTYRAKGCSHLEVLGGVSMLRDVKQQSLQSEMQVLALEDQIREASVLHPYAVAAYTGPLLEVGRYPSCWLLMWLYSQGVCSFWKCGRRPGVLEGDNWWRGHTAAFLRHSRLPPEPDARLIKGRVLQTKRESAYFVVVLKKLRVVLVAVRGTETPEDLLTDGLSKVSKLADSDLLGLLEGPHVPEELKQKVNKGSHYAHSGIIEAARELSMQLDNLAEVDDDVMAASDFASIGGPTASEVPKGDARQGLLSRLLGPGGDCEGYDLRIVGHSLGGAIGALTGLRLYKRYPNLRVYAFGVLPCVDKDTAEACQDFITSVVYHDEFASRLSVASITRLRTNALGALSEAANSETEKSAEGQRLFFSNVNMSSESCSYLFHSCSSGSSNNVDGAPRTGLPLSQKESDYTKLTCTQRLPYVVKGGVFLCAHSCLCALKMSQHHEAIPLSEEVDRYEKSLSTQRNSRHNSLSSEDENHGEGLLTRLVPPNPIGIDKGLSVAIDMQLHESWTHEDDANSESNNHDIVRQRGSILPTEMGSEFPNIAADDTLEEDYCPEMLLPGKVIHIVRDEEPSVSWRSSIWNPWPTEDMSSYRALAADRREFQDLTISPSMFTDHMPWKSQHALNWIVTNILNRSKPAPPTIPQHKSSFDICVTILP</sequence>
<gene>
    <name evidence="5" type="primary">LOC112283095</name>
</gene>
<dbReference type="RefSeq" id="XP_024377173.1">
    <property type="nucleotide sequence ID" value="XM_024521405.2"/>
</dbReference>
<reference evidence="5 6" key="1">
    <citation type="journal article" date="2008" name="Science">
        <title>The Physcomitrella genome reveals evolutionary insights into the conquest of land by plants.</title>
        <authorList>
            <person name="Rensing S."/>
            <person name="Lang D."/>
            <person name="Zimmer A."/>
            <person name="Terry A."/>
            <person name="Salamov A."/>
            <person name="Shapiro H."/>
            <person name="Nishiyama T."/>
            <person name="Perroud P.-F."/>
            <person name="Lindquist E."/>
            <person name="Kamisugi Y."/>
            <person name="Tanahashi T."/>
            <person name="Sakakibara K."/>
            <person name="Fujita T."/>
            <person name="Oishi K."/>
            <person name="Shin-I T."/>
            <person name="Kuroki Y."/>
            <person name="Toyoda A."/>
            <person name="Suzuki Y."/>
            <person name="Hashimoto A."/>
            <person name="Yamaguchi K."/>
            <person name="Sugano A."/>
            <person name="Kohara Y."/>
            <person name="Fujiyama A."/>
            <person name="Anterola A."/>
            <person name="Aoki S."/>
            <person name="Ashton N."/>
            <person name="Barbazuk W.B."/>
            <person name="Barker E."/>
            <person name="Bennetzen J."/>
            <person name="Bezanilla M."/>
            <person name="Blankenship R."/>
            <person name="Cho S.H."/>
            <person name="Dutcher S."/>
            <person name="Estelle M."/>
            <person name="Fawcett J.A."/>
            <person name="Gundlach H."/>
            <person name="Hanada K."/>
            <person name="Heyl A."/>
            <person name="Hicks K.A."/>
            <person name="Hugh J."/>
            <person name="Lohr M."/>
            <person name="Mayer K."/>
            <person name="Melkozernov A."/>
            <person name="Murata T."/>
            <person name="Nelson D."/>
            <person name="Pils B."/>
            <person name="Prigge M."/>
            <person name="Reiss B."/>
            <person name="Renner T."/>
            <person name="Rombauts S."/>
            <person name="Rushton P."/>
            <person name="Sanderfoot A."/>
            <person name="Schween G."/>
            <person name="Shiu S.-H."/>
            <person name="Stueber K."/>
            <person name="Theodoulou F.L."/>
            <person name="Tu H."/>
            <person name="Van de Peer Y."/>
            <person name="Verrier P.J."/>
            <person name="Waters E."/>
            <person name="Wood A."/>
            <person name="Yang L."/>
            <person name="Cove D."/>
            <person name="Cuming A."/>
            <person name="Hasebe M."/>
            <person name="Lucas S."/>
            <person name="Mishler D.B."/>
            <person name="Reski R."/>
            <person name="Grigoriev I."/>
            <person name="Quatrano R.S."/>
            <person name="Boore J.L."/>
        </authorList>
    </citation>
    <scope>NUCLEOTIDE SEQUENCE [LARGE SCALE GENOMIC DNA]</scope>
    <source>
        <strain evidence="5 6">cv. Gransden 2004</strain>
    </source>
</reference>
<dbReference type="EnsemblPlants" id="Pp3c6_14360V3.3">
    <property type="protein sequence ID" value="Pp3c6_14360V3.3"/>
    <property type="gene ID" value="Pp3c6_14360"/>
</dbReference>
<dbReference type="Gene3D" id="3.40.50.1820">
    <property type="entry name" value="alpha/beta hydrolase"/>
    <property type="match status" value="1"/>
</dbReference>
<feature type="domain" description="Fungal lipase-type" evidence="3">
    <location>
        <begin position="382"/>
        <end position="563"/>
    </location>
</feature>
<dbReference type="Pfam" id="PF24057">
    <property type="entry name" value="DUF7358"/>
    <property type="match status" value="1"/>
</dbReference>
<dbReference type="InterPro" id="IPR029058">
    <property type="entry name" value="AB_hydrolase_fold"/>
</dbReference>
<accession>A0A7I4E2A0</accession>
<feature type="domain" description="DUF7358" evidence="4">
    <location>
        <begin position="14"/>
        <end position="239"/>
    </location>
</feature>
<dbReference type="GeneID" id="112283095"/>
<evidence type="ECO:0000313" key="5">
    <source>
        <dbReference type="EnsemblPlants" id="Pp3c6_14360V3.3"/>
    </source>
</evidence>
<keyword evidence="2" id="KW-0472">Membrane</keyword>
<feature type="compositionally biased region" description="Polar residues" evidence="1">
    <location>
        <begin position="688"/>
        <end position="701"/>
    </location>
</feature>
<name>A0A7I4E2A0_PHYPA</name>
<dbReference type="EnsemblPlants" id="Pp3c6_14360V3.5">
    <property type="protein sequence ID" value="Pp3c6_14360V3.5"/>
    <property type="gene ID" value="Pp3c6_14360"/>
</dbReference>
<dbReference type="PANTHER" id="PTHR47030:SF2">
    <property type="entry name" value="LIPASE CLASS 3 FAMILY PROTEIN"/>
    <property type="match status" value="1"/>
</dbReference>
<dbReference type="RefSeq" id="XP_024377175.1">
    <property type="nucleotide sequence ID" value="XM_024521407.2"/>
</dbReference>
<dbReference type="FunCoup" id="A0A7I4E2A0">
    <property type="interactions" value="1287"/>
</dbReference>
<proteinExistence type="predicted"/>
<keyword evidence="6" id="KW-1185">Reference proteome</keyword>
<feature type="transmembrane region" description="Helical" evidence="2">
    <location>
        <begin position="20"/>
        <end position="41"/>
    </location>
</feature>
<dbReference type="Gramene" id="Pp3c6_14360V3.4">
    <property type="protein sequence ID" value="Pp3c6_14360V3.4"/>
    <property type="gene ID" value="Pp3c6_14360"/>
</dbReference>
<dbReference type="CDD" id="cd00519">
    <property type="entry name" value="Lipase_3"/>
    <property type="match status" value="1"/>
</dbReference>
<feature type="transmembrane region" description="Helical" evidence="2">
    <location>
        <begin position="116"/>
        <end position="136"/>
    </location>
</feature>
<evidence type="ECO:0000259" key="3">
    <source>
        <dbReference type="Pfam" id="PF01764"/>
    </source>
</evidence>
<dbReference type="AlphaFoldDB" id="A0A7I4E2A0"/>
<dbReference type="Gramene" id="Pp3c6_14360V3.5">
    <property type="protein sequence ID" value="Pp3c6_14360V3.5"/>
    <property type="gene ID" value="Pp3c6_14360"/>
</dbReference>
<dbReference type="EMBL" id="ABEU02000006">
    <property type="status" value="NOT_ANNOTATED_CDS"/>
    <property type="molecule type" value="Genomic_DNA"/>
</dbReference>
<dbReference type="KEGG" id="ppp:112283095"/>
<evidence type="ECO:0000259" key="4">
    <source>
        <dbReference type="Pfam" id="PF24057"/>
    </source>
</evidence>
<dbReference type="InterPro" id="IPR055782">
    <property type="entry name" value="DUF7358"/>
</dbReference>
<feature type="transmembrane region" description="Helical" evidence="2">
    <location>
        <begin position="53"/>
        <end position="74"/>
    </location>
</feature>
<dbReference type="Gramene" id="Pp3c6_14360V3.3">
    <property type="protein sequence ID" value="Pp3c6_14360V3.3"/>
    <property type="gene ID" value="Pp3c6_14360"/>
</dbReference>
<dbReference type="SUPFAM" id="SSF53474">
    <property type="entry name" value="alpha/beta-Hydrolases"/>
    <property type="match status" value="1"/>
</dbReference>
<dbReference type="RefSeq" id="XP_024377174.1">
    <property type="nucleotide sequence ID" value="XM_024521406.2"/>
</dbReference>
<evidence type="ECO:0000313" key="6">
    <source>
        <dbReference type="Proteomes" id="UP000006727"/>
    </source>
</evidence>
<feature type="region of interest" description="Disordered" evidence="1">
    <location>
        <begin position="686"/>
        <end position="715"/>
    </location>
</feature>
<dbReference type="EnsemblPlants" id="Pp3c6_14360V3.4">
    <property type="protein sequence ID" value="Pp3c6_14360V3.4"/>
    <property type="gene ID" value="Pp3c6_14360"/>
</dbReference>
<dbReference type="OrthoDB" id="438440at2759"/>
<protein>
    <recommendedName>
        <fullName evidence="7">Fungal lipase-like domain-containing protein</fullName>
    </recommendedName>
</protein>
<reference evidence="5 6" key="2">
    <citation type="journal article" date="2018" name="Plant J.">
        <title>The Physcomitrella patens chromosome-scale assembly reveals moss genome structure and evolution.</title>
        <authorList>
            <person name="Lang D."/>
            <person name="Ullrich K.K."/>
            <person name="Murat F."/>
            <person name="Fuchs J."/>
            <person name="Jenkins J."/>
            <person name="Haas F.B."/>
            <person name="Piednoel M."/>
            <person name="Gundlach H."/>
            <person name="Van Bel M."/>
            <person name="Meyberg R."/>
            <person name="Vives C."/>
            <person name="Morata J."/>
            <person name="Symeonidi A."/>
            <person name="Hiss M."/>
            <person name="Muchero W."/>
            <person name="Kamisugi Y."/>
            <person name="Saleh O."/>
            <person name="Blanc G."/>
            <person name="Decker E.L."/>
            <person name="van Gessel N."/>
            <person name="Grimwood J."/>
            <person name="Hayes R.D."/>
            <person name="Graham S.W."/>
            <person name="Gunter L.E."/>
            <person name="McDaniel S.F."/>
            <person name="Hoernstein S.N.W."/>
            <person name="Larsson A."/>
            <person name="Li F.W."/>
            <person name="Perroud P.F."/>
            <person name="Phillips J."/>
            <person name="Ranjan P."/>
            <person name="Rokshar D.S."/>
            <person name="Rothfels C.J."/>
            <person name="Schneider L."/>
            <person name="Shu S."/>
            <person name="Stevenson D.W."/>
            <person name="Thummler F."/>
            <person name="Tillich M."/>
            <person name="Villarreal Aguilar J.C."/>
            <person name="Widiez T."/>
            <person name="Wong G.K."/>
            <person name="Wymore A."/>
            <person name="Zhang Y."/>
            <person name="Zimmer A.D."/>
            <person name="Quatrano R.S."/>
            <person name="Mayer K.F.X."/>
            <person name="Goodstein D."/>
            <person name="Casacuberta J.M."/>
            <person name="Vandepoele K."/>
            <person name="Reski R."/>
            <person name="Cuming A.C."/>
            <person name="Tuskan G.A."/>
            <person name="Maumus F."/>
            <person name="Salse J."/>
            <person name="Schmutz J."/>
            <person name="Rensing S.A."/>
        </authorList>
    </citation>
    <scope>NUCLEOTIDE SEQUENCE [LARGE SCALE GENOMIC DNA]</scope>
    <source>
        <strain evidence="5 6">cv. Gransden 2004</strain>
    </source>
</reference>
<dbReference type="Pfam" id="PF01764">
    <property type="entry name" value="Lipase_3"/>
    <property type="match status" value="1"/>
</dbReference>
<dbReference type="Proteomes" id="UP000006727">
    <property type="component" value="Chromosome 6"/>
</dbReference>
<reference evidence="5" key="3">
    <citation type="submission" date="2020-12" db="UniProtKB">
        <authorList>
            <consortium name="EnsemblPlants"/>
        </authorList>
    </citation>
    <scope>IDENTIFICATION</scope>
</reference>
<organism evidence="5 6">
    <name type="scientific">Physcomitrium patens</name>
    <name type="common">Spreading-leaved earth moss</name>
    <name type="synonym">Physcomitrella patens</name>
    <dbReference type="NCBI Taxonomy" id="3218"/>
    <lineage>
        <taxon>Eukaryota</taxon>
        <taxon>Viridiplantae</taxon>
        <taxon>Streptophyta</taxon>
        <taxon>Embryophyta</taxon>
        <taxon>Bryophyta</taxon>
        <taxon>Bryophytina</taxon>
        <taxon>Bryopsida</taxon>
        <taxon>Funariidae</taxon>
        <taxon>Funariales</taxon>
        <taxon>Funariaceae</taxon>
        <taxon>Physcomitrium</taxon>
    </lineage>
</organism>
<evidence type="ECO:0000256" key="1">
    <source>
        <dbReference type="SAM" id="MobiDB-lite"/>
    </source>
</evidence>
<evidence type="ECO:0008006" key="7">
    <source>
        <dbReference type="Google" id="ProtNLM"/>
    </source>
</evidence>
<keyword evidence="2" id="KW-1133">Transmembrane helix</keyword>
<dbReference type="GO" id="GO:0006629">
    <property type="term" value="P:lipid metabolic process"/>
    <property type="evidence" value="ECO:0007669"/>
    <property type="project" value="InterPro"/>
</dbReference>
<keyword evidence="2" id="KW-0812">Transmembrane</keyword>
<dbReference type="InterPro" id="IPR002921">
    <property type="entry name" value="Fungal_lipase-type"/>
</dbReference>
<dbReference type="PANTHER" id="PTHR47030">
    <property type="entry name" value="LIPASE CLASS 3 FAMILY PROTEIN"/>
    <property type="match status" value="1"/>
</dbReference>